<dbReference type="InParanoid" id="A0A401GYI3"/>
<dbReference type="SUPFAM" id="SSF50978">
    <property type="entry name" value="WD40 repeat-like"/>
    <property type="match status" value="1"/>
</dbReference>
<feature type="repeat" description="WD" evidence="3">
    <location>
        <begin position="522"/>
        <end position="563"/>
    </location>
</feature>
<proteinExistence type="predicted"/>
<dbReference type="Pfam" id="PF00400">
    <property type="entry name" value="WD40"/>
    <property type="match status" value="7"/>
</dbReference>
<dbReference type="PANTHER" id="PTHR22847">
    <property type="entry name" value="WD40 REPEAT PROTEIN"/>
    <property type="match status" value="1"/>
</dbReference>
<feature type="compositionally biased region" description="Basic and acidic residues" evidence="4">
    <location>
        <begin position="289"/>
        <end position="299"/>
    </location>
</feature>
<dbReference type="InterPro" id="IPR001680">
    <property type="entry name" value="WD40_rpt"/>
</dbReference>
<dbReference type="RefSeq" id="XP_027617977.1">
    <property type="nucleotide sequence ID" value="XM_027762176.1"/>
</dbReference>
<dbReference type="SMART" id="SM00320">
    <property type="entry name" value="WD40"/>
    <property type="match status" value="8"/>
</dbReference>
<dbReference type="Proteomes" id="UP000287166">
    <property type="component" value="Unassembled WGS sequence"/>
</dbReference>
<keyword evidence="6" id="KW-1185">Reference proteome</keyword>
<dbReference type="InterPro" id="IPR036322">
    <property type="entry name" value="WD40_repeat_dom_sf"/>
</dbReference>
<evidence type="ECO:0000256" key="1">
    <source>
        <dbReference type="ARBA" id="ARBA00022574"/>
    </source>
</evidence>
<accession>A0A401GYI3</accession>
<evidence type="ECO:0000313" key="6">
    <source>
        <dbReference type="Proteomes" id="UP000287166"/>
    </source>
</evidence>
<feature type="repeat" description="WD" evidence="3">
    <location>
        <begin position="691"/>
        <end position="732"/>
    </location>
</feature>
<evidence type="ECO:0000256" key="2">
    <source>
        <dbReference type="ARBA" id="ARBA00022737"/>
    </source>
</evidence>
<feature type="region of interest" description="Disordered" evidence="4">
    <location>
        <begin position="285"/>
        <end position="304"/>
    </location>
</feature>
<feature type="compositionally biased region" description="Basic and acidic residues" evidence="4">
    <location>
        <begin position="435"/>
        <end position="446"/>
    </location>
</feature>
<dbReference type="CDD" id="cd00200">
    <property type="entry name" value="WD40"/>
    <property type="match status" value="1"/>
</dbReference>
<dbReference type="InterPro" id="IPR020472">
    <property type="entry name" value="WD40_PAC1"/>
</dbReference>
<evidence type="ECO:0000256" key="4">
    <source>
        <dbReference type="SAM" id="MobiDB-lite"/>
    </source>
</evidence>
<dbReference type="InterPro" id="IPR019775">
    <property type="entry name" value="WD40_repeat_CS"/>
</dbReference>
<evidence type="ECO:0000256" key="3">
    <source>
        <dbReference type="PROSITE-ProRule" id="PRU00221"/>
    </source>
</evidence>
<feature type="repeat" description="WD" evidence="3">
    <location>
        <begin position="606"/>
        <end position="647"/>
    </location>
</feature>
<gene>
    <name evidence="5" type="ORF">SCP_1003110</name>
</gene>
<dbReference type="PRINTS" id="PR00320">
    <property type="entry name" value="GPROTEINBRPT"/>
</dbReference>
<feature type="repeat" description="WD" evidence="3">
    <location>
        <begin position="564"/>
        <end position="605"/>
    </location>
</feature>
<dbReference type="InterPro" id="IPR015943">
    <property type="entry name" value="WD40/YVTN_repeat-like_dom_sf"/>
</dbReference>
<evidence type="ECO:0000313" key="5">
    <source>
        <dbReference type="EMBL" id="GBE87064.1"/>
    </source>
</evidence>
<organism evidence="5 6">
    <name type="scientific">Sparassis crispa</name>
    <dbReference type="NCBI Taxonomy" id="139825"/>
    <lineage>
        <taxon>Eukaryota</taxon>
        <taxon>Fungi</taxon>
        <taxon>Dikarya</taxon>
        <taxon>Basidiomycota</taxon>
        <taxon>Agaricomycotina</taxon>
        <taxon>Agaricomycetes</taxon>
        <taxon>Polyporales</taxon>
        <taxon>Sparassidaceae</taxon>
        <taxon>Sparassis</taxon>
    </lineage>
</organism>
<feature type="region of interest" description="Disordered" evidence="4">
    <location>
        <begin position="413"/>
        <end position="456"/>
    </location>
</feature>
<reference evidence="5 6" key="1">
    <citation type="journal article" date="2018" name="Sci. Rep.">
        <title>Genome sequence of the cauliflower mushroom Sparassis crispa (Hanabiratake) and its association with beneficial usage.</title>
        <authorList>
            <person name="Kiyama R."/>
            <person name="Furutani Y."/>
            <person name="Kawaguchi K."/>
            <person name="Nakanishi T."/>
        </authorList>
    </citation>
    <scope>NUCLEOTIDE SEQUENCE [LARGE SCALE GENOMIC DNA]</scope>
</reference>
<comment type="caution">
    <text evidence="5">The sequence shown here is derived from an EMBL/GenBank/DDBJ whole genome shotgun (WGS) entry which is preliminary data.</text>
</comment>
<dbReference type="Gene3D" id="2.130.10.10">
    <property type="entry name" value="YVTN repeat-like/Quinoprotein amine dehydrogenase"/>
    <property type="match status" value="3"/>
</dbReference>
<feature type="repeat" description="WD" evidence="3">
    <location>
        <begin position="649"/>
        <end position="690"/>
    </location>
</feature>
<dbReference type="PROSITE" id="PS50082">
    <property type="entry name" value="WD_REPEATS_2"/>
    <property type="match status" value="7"/>
</dbReference>
<name>A0A401GYI3_9APHY</name>
<dbReference type="EMBL" id="BFAD01000010">
    <property type="protein sequence ID" value="GBE87064.1"/>
    <property type="molecule type" value="Genomic_DNA"/>
</dbReference>
<keyword evidence="1 3" id="KW-0853">WD repeat</keyword>
<feature type="repeat" description="WD" evidence="3">
    <location>
        <begin position="480"/>
        <end position="521"/>
    </location>
</feature>
<dbReference type="STRING" id="139825.A0A401GYI3"/>
<keyword evidence="2" id="KW-0677">Repeat</keyword>
<protein>
    <submittedName>
        <fullName evidence="5">Uncharacterized protein</fullName>
    </submittedName>
</protein>
<dbReference type="PROSITE" id="PS00678">
    <property type="entry name" value="WD_REPEATS_1"/>
    <property type="match status" value="2"/>
</dbReference>
<dbReference type="GO" id="GO:0005634">
    <property type="term" value="C:nucleus"/>
    <property type="evidence" value="ECO:0007669"/>
    <property type="project" value="TreeGrafter"/>
</dbReference>
<dbReference type="PROSITE" id="PS50294">
    <property type="entry name" value="WD_REPEATS_REGION"/>
    <property type="match status" value="5"/>
</dbReference>
<sequence>MELAGACDVYTQELWRLRYGYPLWDPELAPGGEVRIGDVGFIHEGAFHRFFNTLPDDMRDAVGGHNDESDVNPFGLPDNFEPFYFGGRGYPFIDKRGAFLAGPICSRSVKKLNISTQVSVNGVGGGLKLECSDNRGAALIIKEGADKKEWMSGRRLTNYIRKNHNSWYDHTIGHLDLKVPREDIVFVTGWVKTAEWAMAAFVQGGRSAQLTLSGSFGSNGAFLSSGISSDISVSPAYKMGPSDAIQQSSSVQGSSAHRHSVKRNQCIFLRYYKTKRRFLRTYVMQGAAEPRDPSSPRDDDNSDIEVEHVPSVSKPFDPAGYVLDYILKHSEAEIAIASDSDIYALCKDEEIPDDIPEFLERVQPQIEITEDGLGILSFDELAHHESHAVPPAEGVPTSADDIECHDTAGRGLASEHLNDHAPDAPLGEDTSTPETEPHDVAEDKSDSATGRVDAEVIEDPAKVQLIRRQSSNTASLILRNDDNTGGVRALAYSGDGKYVATGSAQFVVVLWNAINGENLRTCVGHNDGICAVAFSPDSKELASGSRDKQVMIWDIETGSRRATLIGHDGVVNSVIYSPDGRILASASIDCTIRLWDAATGAAKSVLEGHNAMVMHVAFSPDSRRVASAGADYSARIWSTVSGDDTSHVLHGHTGVIYSIAFSPDNRRLVTGSEDGSSRIWSAESGAELVILHEHTGCVWSAVFSPDGKRVLSVASDGVIKVCDSFSGDSMLTQEVNEGFSTNTSAGAFSVDTSLCATATDTTVRLWSTETGTALTTFEGHSDNINHLWFSPDGDRVVSSSDDSTFRLWSLRGIRA</sequence>
<dbReference type="PANTHER" id="PTHR22847:SF637">
    <property type="entry name" value="WD REPEAT DOMAIN 5B"/>
    <property type="match status" value="1"/>
</dbReference>
<dbReference type="GO" id="GO:1990234">
    <property type="term" value="C:transferase complex"/>
    <property type="evidence" value="ECO:0007669"/>
    <property type="project" value="UniProtKB-ARBA"/>
</dbReference>
<dbReference type="AlphaFoldDB" id="A0A401GYI3"/>
<dbReference type="OrthoDB" id="538223at2759"/>
<feature type="region of interest" description="Disordered" evidence="4">
    <location>
        <begin position="385"/>
        <end position="404"/>
    </location>
</feature>
<feature type="repeat" description="WD" evidence="3">
    <location>
        <begin position="777"/>
        <end position="815"/>
    </location>
</feature>
<dbReference type="GeneID" id="38783981"/>